<dbReference type="SUPFAM" id="SSF57756">
    <property type="entry name" value="Retrovirus zinc finger-like domains"/>
    <property type="match status" value="1"/>
</dbReference>
<dbReference type="Proteomes" id="UP000663873">
    <property type="component" value="Unassembled WGS sequence"/>
</dbReference>
<dbReference type="GO" id="GO:0003676">
    <property type="term" value="F:nucleic acid binding"/>
    <property type="evidence" value="ECO:0007669"/>
    <property type="project" value="InterPro"/>
</dbReference>
<protein>
    <recommendedName>
        <fullName evidence="4">CCHC-type domain-containing protein</fullName>
    </recommendedName>
</protein>
<reference evidence="2" key="1">
    <citation type="submission" date="2021-02" db="EMBL/GenBank/DDBJ databases">
        <authorList>
            <person name="Nowell W R."/>
        </authorList>
    </citation>
    <scope>NUCLEOTIDE SEQUENCE</scope>
</reference>
<name>A0A820VEF4_9BILA</name>
<dbReference type="AlphaFoldDB" id="A0A820VEF4"/>
<dbReference type="InterPro" id="IPR036875">
    <property type="entry name" value="Znf_CCHC_sf"/>
</dbReference>
<feature type="compositionally biased region" description="Polar residues" evidence="1">
    <location>
        <begin position="1"/>
        <end position="11"/>
    </location>
</feature>
<keyword evidence="3" id="KW-1185">Reference proteome</keyword>
<gene>
    <name evidence="2" type="ORF">UJA718_LOCUS26160</name>
</gene>
<accession>A0A820VEF4</accession>
<comment type="caution">
    <text evidence="2">The sequence shown here is derived from an EMBL/GenBank/DDBJ whole genome shotgun (WGS) entry which is preliminary data.</text>
</comment>
<evidence type="ECO:0008006" key="4">
    <source>
        <dbReference type="Google" id="ProtNLM"/>
    </source>
</evidence>
<dbReference type="GO" id="GO:0008270">
    <property type="term" value="F:zinc ion binding"/>
    <property type="evidence" value="ECO:0007669"/>
    <property type="project" value="InterPro"/>
</dbReference>
<sequence>MSVIAHNSSKRVLSPMADEQRESTEMDNDPGTRIVSTAQRKRRAVGVSPSNKIQDNGLSISNQARHMTEQDIRDNLVVEDLCKFAKDKHQFTIDIAETFVLLLDEKIWPQELCGLKYKYTCPSIPPQLSVIIPDVPLNINFQEFSDEIRTVNKNIVSVIRLRNSAQQDIKAVKLEFNSVTSRKEMLDKKRVLIMELSLDIVEYLAQAHVLICSQCMNIGHFRKNCTQKDTQTCTVCGEKTSDIRLHKANCSGIMKCIHCNGPHKSNDTKCPIIKEYRAALTRSLLTHQQPTSNTTNAYHFNSENFPNIRMRWNTASQTKSVNLEYKWRTVVDEMLVFKSEIKTVVLELCDLILSDVLPEDSDRNLDYTKKVEAKHTLLRNWLKKWKSSTQLQHESI</sequence>
<evidence type="ECO:0000256" key="1">
    <source>
        <dbReference type="SAM" id="MobiDB-lite"/>
    </source>
</evidence>
<dbReference type="EMBL" id="CAJOBP010006691">
    <property type="protein sequence ID" value="CAF4498665.1"/>
    <property type="molecule type" value="Genomic_DNA"/>
</dbReference>
<organism evidence="2 3">
    <name type="scientific">Rotaria socialis</name>
    <dbReference type="NCBI Taxonomy" id="392032"/>
    <lineage>
        <taxon>Eukaryota</taxon>
        <taxon>Metazoa</taxon>
        <taxon>Spiralia</taxon>
        <taxon>Gnathifera</taxon>
        <taxon>Rotifera</taxon>
        <taxon>Eurotatoria</taxon>
        <taxon>Bdelloidea</taxon>
        <taxon>Philodinida</taxon>
        <taxon>Philodinidae</taxon>
        <taxon>Rotaria</taxon>
    </lineage>
</organism>
<proteinExistence type="predicted"/>
<evidence type="ECO:0000313" key="3">
    <source>
        <dbReference type="Proteomes" id="UP000663873"/>
    </source>
</evidence>
<evidence type="ECO:0000313" key="2">
    <source>
        <dbReference type="EMBL" id="CAF4498665.1"/>
    </source>
</evidence>
<feature type="region of interest" description="Disordered" evidence="1">
    <location>
        <begin position="1"/>
        <end position="32"/>
    </location>
</feature>